<dbReference type="NCBIfam" id="TIGR00644">
    <property type="entry name" value="recJ"/>
    <property type="match status" value="1"/>
</dbReference>
<dbReference type="Pfam" id="PF17768">
    <property type="entry name" value="RecJ_OB"/>
    <property type="match status" value="1"/>
</dbReference>
<evidence type="ECO:0000256" key="3">
    <source>
        <dbReference type="ARBA" id="ARBA00022722"/>
    </source>
</evidence>
<dbReference type="Gene3D" id="3.10.310.30">
    <property type="match status" value="1"/>
</dbReference>
<dbReference type="Proteomes" id="UP001330749">
    <property type="component" value="Unassembled WGS sequence"/>
</dbReference>
<feature type="domain" description="DHHA1" evidence="7">
    <location>
        <begin position="346"/>
        <end position="440"/>
    </location>
</feature>
<dbReference type="PANTHER" id="PTHR30255:SF2">
    <property type="entry name" value="SINGLE-STRANDED-DNA-SPECIFIC EXONUCLEASE RECJ"/>
    <property type="match status" value="1"/>
</dbReference>
<dbReference type="InterPro" id="IPR038763">
    <property type="entry name" value="DHH_sf"/>
</dbReference>
<evidence type="ECO:0000256" key="2">
    <source>
        <dbReference type="ARBA" id="ARBA00019841"/>
    </source>
</evidence>
<name>A0ABU6NA50_9BACI</name>
<reference evidence="10 11" key="1">
    <citation type="submission" date="2023-03" db="EMBL/GenBank/DDBJ databases">
        <title>Bacillus Genome Sequencing.</title>
        <authorList>
            <person name="Dunlap C."/>
        </authorList>
    </citation>
    <scope>NUCLEOTIDE SEQUENCE [LARGE SCALE GENOMIC DNA]</scope>
    <source>
        <strain evidence="10 11">B-14544</strain>
    </source>
</reference>
<evidence type="ECO:0000259" key="7">
    <source>
        <dbReference type="Pfam" id="PF02272"/>
    </source>
</evidence>
<dbReference type="GO" id="GO:0004527">
    <property type="term" value="F:exonuclease activity"/>
    <property type="evidence" value="ECO:0007669"/>
    <property type="project" value="UniProtKB-KW"/>
</dbReference>
<keyword evidence="3" id="KW-0540">Nuclease</keyword>
<accession>A0ABU6NA50</accession>
<dbReference type="RefSeq" id="WP_327967065.1">
    <property type="nucleotide sequence ID" value="NZ_JARMQG010000082.1"/>
</dbReference>
<dbReference type="InterPro" id="IPR003156">
    <property type="entry name" value="DHHA1_dom"/>
</dbReference>
<dbReference type="EMBL" id="JARMQG010000082">
    <property type="protein sequence ID" value="MED3562162.1"/>
    <property type="molecule type" value="Genomic_DNA"/>
</dbReference>
<organism evidence="10 11">
    <name type="scientific">Bacillus xiapuensis</name>
    <dbReference type="NCBI Taxonomy" id="2014075"/>
    <lineage>
        <taxon>Bacteria</taxon>
        <taxon>Bacillati</taxon>
        <taxon>Bacillota</taxon>
        <taxon>Bacilli</taxon>
        <taxon>Bacillales</taxon>
        <taxon>Bacillaceae</taxon>
        <taxon>Bacillus</taxon>
    </lineage>
</organism>
<protein>
    <recommendedName>
        <fullName evidence="2">Single-stranded-DNA-specific exonuclease RecJ</fullName>
    </recommendedName>
</protein>
<evidence type="ECO:0000256" key="5">
    <source>
        <dbReference type="ARBA" id="ARBA00022839"/>
    </source>
</evidence>
<feature type="domain" description="DDH" evidence="6">
    <location>
        <begin position="82"/>
        <end position="225"/>
    </location>
</feature>
<dbReference type="Pfam" id="PF02272">
    <property type="entry name" value="DHHA1"/>
    <property type="match status" value="1"/>
</dbReference>
<evidence type="ECO:0000259" key="8">
    <source>
        <dbReference type="Pfam" id="PF10141"/>
    </source>
</evidence>
<dbReference type="SUPFAM" id="SSF64182">
    <property type="entry name" value="DHH phosphoesterases"/>
    <property type="match status" value="1"/>
</dbReference>
<sequence>MLKSKTRWVVRQSDHAKTQEIAAELKITPLVASMLVNRGLDTVDSARFFLFGKEKFHDPYLLKGMDLAVKRINESIEKQEPILIFGDYDADGVSSTTVLMITLRDLGANVQFYIPNRFSEGYGPNENAFRHAAENGIKLIITVDTGISAIHEANIAKELGLDLIITDHHEPGPVLPEALAIIHPKLPDSIYPFRELAGVGVAFKLAHALYGKLPEHLFEIAVIGTIADLVSLKDENRLIAKKGIEKLKVTNNLGLKAIFKLAGVDSKSVNEETIGFTLAPRINAVGRLENADLAVELLLTQNPEEAEFLAEEMDALNKSRQSIVNEITAEAIEEVEKNYPIDSNHVLVIGKEGWNAGVIGIVASRLVEKYYRPTIVLSFDLEKGLAKGSARSIAGFDLFKNLSTCREILPHFGGHPMAAGMTLSIEDVAELRTRLNSLANEQLSDEDFIPVTYLDHEVRLEDINLSALDELNLLSPFGMDNPKPKVLINEVQVSTMRKIGSNQNHLKILVNENEANLDGVGFGLGTLADHISPSSKISLIGELSINEWNNIRKPQIFIQDITVQSWQLFDHRGGKRFSHLVDHVPKENRKFIIFKKDLYEKIDSQLIDDVVIIDNSDAARDLDLSETNTVLVDFPTSKDILYDLFRGKHPSRIYAYLYKESSDFLSTIPTRDHFKWFYAFLLKKAPFDLRRYGDEIAKHRGWSLQTVTFMAKVFSDLDFVTIKDGLISLNTHAQKRDLTDSTTYQMKQAQLLLEKDLLFSSFQELKDWFDQVMNESVETEEEMKNGLKTIY</sequence>
<feature type="domain" description="Single-stranded-DNA-specific exonuclease RecJ C-terminal" evidence="8">
    <location>
        <begin position="567"/>
        <end position="769"/>
    </location>
</feature>
<gene>
    <name evidence="10" type="primary">recJ</name>
    <name evidence="10" type="ORF">P4447_06820</name>
</gene>
<dbReference type="InterPro" id="IPR004610">
    <property type="entry name" value="RecJ"/>
</dbReference>
<evidence type="ECO:0000313" key="11">
    <source>
        <dbReference type="Proteomes" id="UP001330749"/>
    </source>
</evidence>
<dbReference type="InterPro" id="IPR018779">
    <property type="entry name" value="RecJ_C"/>
</dbReference>
<dbReference type="PANTHER" id="PTHR30255">
    <property type="entry name" value="SINGLE-STRANDED-DNA-SPECIFIC EXONUCLEASE RECJ"/>
    <property type="match status" value="1"/>
</dbReference>
<dbReference type="InterPro" id="IPR001667">
    <property type="entry name" value="DDH_dom"/>
</dbReference>
<dbReference type="InterPro" id="IPR051673">
    <property type="entry name" value="SSDNA_exonuclease_RecJ"/>
</dbReference>
<evidence type="ECO:0000256" key="1">
    <source>
        <dbReference type="ARBA" id="ARBA00005915"/>
    </source>
</evidence>
<comment type="caution">
    <text evidence="10">The sequence shown here is derived from an EMBL/GenBank/DDBJ whole genome shotgun (WGS) entry which is preliminary data.</text>
</comment>
<evidence type="ECO:0000256" key="4">
    <source>
        <dbReference type="ARBA" id="ARBA00022801"/>
    </source>
</evidence>
<comment type="similarity">
    <text evidence="1">Belongs to the RecJ family.</text>
</comment>
<evidence type="ECO:0000313" key="10">
    <source>
        <dbReference type="EMBL" id="MED3562162.1"/>
    </source>
</evidence>
<evidence type="ECO:0000259" key="6">
    <source>
        <dbReference type="Pfam" id="PF01368"/>
    </source>
</evidence>
<keyword evidence="11" id="KW-1185">Reference proteome</keyword>
<proteinExistence type="inferred from homology"/>
<feature type="domain" description="RecJ OB" evidence="9">
    <location>
        <begin position="455"/>
        <end position="560"/>
    </location>
</feature>
<evidence type="ECO:0000259" key="9">
    <source>
        <dbReference type="Pfam" id="PF17768"/>
    </source>
</evidence>
<keyword evidence="5 10" id="KW-0269">Exonuclease</keyword>
<dbReference type="Pfam" id="PF10141">
    <property type="entry name" value="ssDNA-exonuc_C"/>
    <property type="match status" value="1"/>
</dbReference>
<dbReference type="Gene3D" id="3.90.1640.30">
    <property type="match status" value="1"/>
</dbReference>
<dbReference type="InterPro" id="IPR041122">
    <property type="entry name" value="RecJ_OB"/>
</dbReference>
<dbReference type="Pfam" id="PF01368">
    <property type="entry name" value="DHH"/>
    <property type="match status" value="1"/>
</dbReference>
<keyword evidence="4" id="KW-0378">Hydrolase</keyword>